<evidence type="ECO:0000313" key="8">
    <source>
        <dbReference type="EMBL" id="EEO29918.1"/>
    </source>
</evidence>
<dbReference type="GO" id="GO:0046677">
    <property type="term" value="P:response to antibiotic"/>
    <property type="evidence" value="ECO:0007669"/>
    <property type="project" value="TreeGrafter"/>
</dbReference>
<dbReference type="GO" id="GO:0005886">
    <property type="term" value="C:plasma membrane"/>
    <property type="evidence" value="ECO:0007669"/>
    <property type="project" value="TreeGrafter"/>
</dbReference>
<dbReference type="InterPro" id="IPR058625">
    <property type="entry name" value="MdtA-like_BSH"/>
</dbReference>
<dbReference type="SUPFAM" id="SSF111369">
    <property type="entry name" value="HlyD-like secretion proteins"/>
    <property type="match status" value="1"/>
</dbReference>
<comment type="similarity">
    <text evidence="2">Belongs to the membrane fusion protein (MFP) (TC 8.A.1) family.</text>
</comment>
<feature type="compositionally biased region" description="Low complexity" evidence="3">
    <location>
        <begin position="384"/>
        <end position="393"/>
    </location>
</feature>
<evidence type="ECO:0000259" key="6">
    <source>
        <dbReference type="Pfam" id="PF25944"/>
    </source>
</evidence>
<comment type="subcellular location">
    <subcellularLocation>
        <location evidence="1">Cell envelope</location>
    </subcellularLocation>
</comment>
<feature type="domain" description="Multidrug resistance protein MdtA-like barrel-sandwich hybrid" evidence="5">
    <location>
        <begin position="55"/>
        <end position="192"/>
    </location>
</feature>
<name>C3X9P2_OXAFO</name>
<protein>
    <submittedName>
        <fullName evidence="8">Efflux transporter, RND family, MFP subunit</fullName>
    </submittedName>
</protein>
<dbReference type="InterPro" id="IPR058626">
    <property type="entry name" value="MdtA-like_b-barrel"/>
</dbReference>
<evidence type="ECO:0000259" key="4">
    <source>
        <dbReference type="Pfam" id="PF25876"/>
    </source>
</evidence>
<feature type="region of interest" description="Disordered" evidence="3">
    <location>
        <begin position="363"/>
        <end position="415"/>
    </location>
</feature>
<dbReference type="HOGENOM" id="CLU_018816_2_1_4"/>
<dbReference type="EMBL" id="GG658170">
    <property type="protein sequence ID" value="EEO29918.1"/>
    <property type="molecule type" value="Genomic_DNA"/>
</dbReference>
<feature type="domain" description="Multidrug resistance protein MdtA-like beta-barrel" evidence="6">
    <location>
        <begin position="201"/>
        <end position="289"/>
    </location>
</feature>
<dbReference type="FunFam" id="2.40.420.20:FF:000001">
    <property type="entry name" value="Efflux RND transporter periplasmic adaptor subunit"/>
    <property type="match status" value="1"/>
</dbReference>
<evidence type="ECO:0000256" key="3">
    <source>
        <dbReference type="SAM" id="MobiDB-lite"/>
    </source>
</evidence>
<dbReference type="GO" id="GO:0030313">
    <property type="term" value="C:cell envelope"/>
    <property type="evidence" value="ECO:0007669"/>
    <property type="project" value="UniProtKB-SubCell"/>
</dbReference>
<dbReference type="eggNOG" id="COG0845">
    <property type="taxonomic scope" value="Bacteria"/>
</dbReference>
<dbReference type="Gene3D" id="1.10.287.470">
    <property type="entry name" value="Helix hairpin bin"/>
    <property type="match status" value="1"/>
</dbReference>
<dbReference type="AlphaFoldDB" id="C3X9P2"/>
<dbReference type="Pfam" id="PF25876">
    <property type="entry name" value="HH_MFP_RND"/>
    <property type="match status" value="1"/>
</dbReference>
<reference evidence="8 9" key="1">
    <citation type="submission" date="2009-02" db="EMBL/GenBank/DDBJ databases">
        <title>The Genome Sequence of Oxalobacter formigenes OXCC13.</title>
        <authorList>
            <consortium name="The Broad Institute Genome Sequencing Platform"/>
            <person name="Ward D."/>
            <person name="Young S.K."/>
            <person name="Kodira C.D."/>
            <person name="Zeng Q."/>
            <person name="Koehrsen M."/>
            <person name="Alvarado L."/>
            <person name="Berlin A."/>
            <person name="Borenstein D."/>
            <person name="Chen Z."/>
            <person name="Engels R."/>
            <person name="Freedman E."/>
            <person name="Gellesch M."/>
            <person name="Goldberg J."/>
            <person name="Griggs A."/>
            <person name="Gujja S."/>
            <person name="Heiman D."/>
            <person name="Hepburn T."/>
            <person name="Howarth C."/>
            <person name="Jen D."/>
            <person name="Larson L."/>
            <person name="Lewis B."/>
            <person name="Mehta T."/>
            <person name="Park D."/>
            <person name="Pearson M."/>
            <person name="Roberts A."/>
            <person name="Saif S."/>
            <person name="Shea T."/>
            <person name="Shenoy N."/>
            <person name="Sisk P."/>
            <person name="Stolte C."/>
            <person name="Sykes S."/>
            <person name="Walk T."/>
            <person name="White J."/>
            <person name="Yandava C."/>
            <person name="Allison M.J."/>
            <person name="Lander E."/>
            <person name="Nusbaum C."/>
            <person name="Galagan J."/>
            <person name="Birren B."/>
        </authorList>
    </citation>
    <scope>NUCLEOTIDE SEQUENCE [LARGE SCALE GENOMIC DNA]</scope>
    <source>
        <strain evidence="8 9">OXCC13</strain>
    </source>
</reference>
<evidence type="ECO:0000313" key="9">
    <source>
        <dbReference type="Proteomes" id="UP000005089"/>
    </source>
</evidence>
<keyword evidence="9" id="KW-1185">Reference proteome</keyword>
<dbReference type="OrthoDB" id="9783047at2"/>
<dbReference type="PANTHER" id="PTHR30158">
    <property type="entry name" value="ACRA/E-RELATED COMPONENT OF DRUG EFFLUX TRANSPORTER"/>
    <property type="match status" value="1"/>
</dbReference>
<sequence>MTGAVAIGLACLLVLGCSQKMEIPKAGKPRVTTLTIKAQNIPMALEYVAQTASSRQVNINARVNGFLQKRLYQEGSMVRDGQTLFQIDPRPFQVQVNEAKAALDSSKAAHATAKANLDRIKPLVALNALSKKDLDNAKGQFLTTQAAVHQAQAQLNAARLNLSYTTIKSPVDGLAGSASVAEGTYVDATNNQLTTVYKMSPMWVNFSISENRLLELQKQIQAGQLIVPANDNFTVEVILPDGSVLPNTGKLVFSAPDYNPTTGTNMIRASVDNPKGTLKPNQFVRVRMTGATRPDAIAVPQKAVQQGSKGHFVWVIKDNKAQYRPVTVGDQTGMNWVITQGLQNGEQVVVDGVQTLAAGADVEVSQNTQQQEIGASSTDEKAANEQQPAAADAGTVAASKENGTDNTAKPEPAKP</sequence>
<accession>C3X9P2</accession>
<feature type="domain" description="Multidrug resistance protein MdtA-like alpha-helical hairpin" evidence="4">
    <location>
        <begin position="96"/>
        <end position="165"/>
    </location>
</feature>
<dbReference type="STRING" id="847.BRW83_1203"/>
<evidence type="ECO:0000259" key="7">
    <source>
        <dbReference type="Pfam" id="PF25967"/>
    </source>
</evidence>
<dbReference type="InterPro" id="IPR058627">
    <property type="entry name" value="MdtA-like_C"/>
</dbReference>
<dbReference type="Pfam" id="PF25917">
    <property type="entry name" value="BSH_RND"/>
    <property type="match status" value="1"/>
</dbReference>
<dbReference type="Pfam" id="PF25967">
    <property type="entry name" value="RND-MFP_C"/>
    <property type="match status" value="1"/>
</dbReference>
<evidence type="ECO:0000259" key="5">
    <source>
        <dbReference type="Pfam" id="PF25917"/>
    </source>
</evidence>
<dbReference type="Proteomes" id="UP000005089">
    <property type="component" value="Unassembled WGS sequence"/>
</dbReference>
<dbReference type="InterPro" id="IPR058624">
    <property type="entry name" value="MdtA-like_HH"/>
</dbReference>
<dbReference type="Pfam" id="PF25944">
    <property type="entry name" value="Beta-barrel_RND"/>
    <property type="match status" value="1"/>
</dbReference>
<dbReference type="NCBIfam" id="TIGR01730">
    <property type="entry name" value="RND_mfp"/>
    <property type="match status" value="1"/>
</dbReference>
<dbReference type="GO" id="GO:0022857">
    <property type="term" value="F:transmembrane transporter activity"/>
    <property type="evidence" value="ECO:0007669"/>
    <property type="project" value="InterPro"/>
</dbReference>
<dbReference type="Gene3D" id="2.40.420.20">
    <property type="match status" value="1"/>
</dbReference>
<feature type="domain" description="Multidrug resistance protein MdtA-like C-terminal permuted SH3" evidence="7">
    <location>
        <begin position="295"/>
        <end position="355"/>
    </location>
</feature>
<proteinExistence type="inferred from homology"/>
<evidence type="ECO:0000256" key="2">
    <source>
        <dbReference type="ARBA" id="ARBA00009477"/>
    </source>
</evidence>
<organism evidence="8 9">
    <name type="scientific">Oxalobacter formigenes OXCC13</name>
    <dbReference type="NCBI Taxonomy" id="556269"/>
    <lineage>
        <taxon>Bacteria</taxon>
        <taxon>Pseudomonadati</taxon>
        <taxon>Pseudomonadota</taxon>
        <taxon>Betaproteobacteria</taxon>
        <taxon>Burkholderiales</taxon>
        <taxon>Oxalobacteraceae</taxon>
        <taxon>Oxalobacter</taxon>
    </lineage>
</organism>
<feature type="compositionally biased region" description="Polar residues" evidence="3">
    <location>
        <begin position="364"/>
        <end position="377"/>
    </location>
</feature>
<dbReference type="InterPro" id="IPR006143">
    <property type="entry name" value="RND_pump_MFP"/>
</dbReference>
<gene>
    <name evidence="8" type="ORF">OFBG_00946</name>
</gene>
<dbReference type="Gene3D" id="2.40.50.100">
    <property type="match status" value="1"/>
</dbReference>
<evidence type="ECO:0000256" key="1">
    <source>
        <dbReference type="ARBA" id="ARBA00004196"/>
    </source>
</evidence>
<dbReference type="Gene3D" id="2.40.30.170">
    <property type="match status" value="1"/>
</dbReference>